<dbReference type="PANTHER" id="PTHR14614">
    <property type="entry name" value="HEPATOCELLULAR CARCINOMA-ASSOCIATED ANTIGEN"/>
    <property type="match status" value="1"/>
</dbReference>
<evidence type="ECO:0000313" key="4">
    <source>
        <dbReference type="Proteomes" id="UP000077202"/>
    </source>
</evidence>
<keyword evidence="2" id="KW-1133">Transmembrane helix</keyword>
<dbReference type="SUPFAM" id="SSF53335">
    <property type="entry name" value="S-adenosyl-L-methionine-dependent methyltransferases"/>
    <property type="match status" value="1"/>
</dbReference>
<feature type="compositionally biased region" description="Acidic residues" evidence="1">
    <location>
        <begin position="1"/>
        <end position="17"/>
    </location>
</feature>
<organism evidence="3 4">
    <name type="scientific">Marchantia polymorpha subsp. ruderalis</name>
    <dbReference type="NCBI Taxonomy" id="1480154"/>
    <lineage>
        <taxon>Eukaryota</taxon>
        <taxon>Viridiplantae</taxon>
        <taxon>Streptophyta</taxon>
        <taxon>Embryophyta</taxon>
        <taxon>Marchantiophyta</taxon>
        <taxon>Marchantiopsida</taxon>
        <taxon>Marchantiidae</taxon>
        <taxon>Marchantiales</taxon>
        <taxon>Marchantiaceae</taxon>
        <taxon>Marchantia</taxon>
    </lineage>
</organism>
<name>A0A176WBU9_MARPO</name>
<dbReference type="Proteomes" id="UP000077202">
    <property type="component" value="Unassembled WGS sequence"/>
</dbReference>
<keyword evidence="2" id="KW-0472">Membrane</keyword>
<evidence type="ECO:0000256" key="2">
    <source>
        <dbReference type="SAM" id="Phobius"/>
    </source>
</evidence>
<keyword evidence="4" id="KW-1185">Reference proteome</keyword>
<dbReference type="InterPro" id="IPR019410">
    <property type="entry name" value="Methyltransf_16"/>
</dbReference>
<dbReference type="Gene3D" id="3.40.50.150">
    <property type="entry name" value="Vaccinia Virus protein VP39"/>
    <property type="match status" value="1"/>
</dbReference>
<gene>
    <name evidence="3" type="ORF">AXG93_3483s1060</name>
</gene>
<dbReference type="PANTHER" id="PTHR14614:SF132">
    <property type="entry name" value="PROTEIN-LYSINE METHYLTRANSFERASE C42C1.13"/>
    <property type="match status" value="1"/>
</dbReference>
<accession>A0A176WBU9</accession>
<reference evidence="3" key="1">
    <citation type="submission" date="2016-03" db="EMBL/GenBank/DDBJ databases">
        <title>Mechanisms controlling the formation of the plant cell surface in tip-growing cells are functionally conserved among land plants.</title>
        <authorList>
            <person name="Honkanen S."/>
            <person name="Jones V.A."/>
            <person name="Morieri G."/>
            <person name="Champion C."/>
            <person name="Hetherington A.J."/>
            <person name="Kelly S."/>
            <person name="Saint-Marcoux D."/>
            <person name="Proust H."/>
            <person name="Prescott H."/>
            <person name="Dolan L."/>
        </authorList>
    </citation>
    <scope>NUCLEOTIDE SEQUENCE [LARGE SCALE GENOMIC DNA]</scope>
    <source>
        <tissue evidence="3">Whole gametophyte</tissue>
    </source>
</reference>
<protein>
    <submittedName>
        <fullName evidence="3">Uncharacterized protein</fullName>
    </submittedName>
</protein>
<dbReference type="Pfam" id="PF10294">
    <property type="entry name" value="Methyltransf_16"/>
    <property type="match status" value="1"/>
</dbReference>
<dbReference type="CDD" id="cd02440">
    <property type="entry name" value="AdoMet_MTases"/>
    <property type="match status" value="1"/>
</dbReference>
<feature type="region of interest" description="Disordered" evidence="1">
    <location>
        <begin position="84"/>
        <end position="130"/>
    </location>
</feature>
<proteinExistence type="predicted"/>
<feature type="transmembrane region" description="Helical" evidence="2">
    <location>
        <begin position="138"/>
        <end position="161"/>
    </location>
</feature>
<feature type="region of interest" description="Disordered" evidence="1">
    <location>
        <begin position="1"/>
        <end position="20"/>
    </location>
</feature>
<evidence type="ECO:0000256" key="1">
    <source>
        <dbReference type="SAM" id="MobiDB-lite"/>
    </source>
</evidence>
<dbReference type="InterPro" id="IPR029063">
    <property type="entry name" value="SAM-dependent_MTases_sf"/>
</dbReference>
<feature type="region of interest" description="Disordered" evidence="1">
    <location>
        <begin position="259"/>
        <end position="287"/>
    </location>
</feature>
<feature type="compositionally biased region" description="Basic and acidic residues" evidence="1">
    <location>
        <begin position="94"/>
        <end position="109"/>
    </location>
</feature>
<evidence type="ECO:0000313" key="3">
    <source>
        <dbReference type="EMBL" id="OAE30414.1"/>
    </source>
</evidence>
<comment type="caution">
    <text evidence="3">The sequence shown here is derived from an EMBL/GenBank/DDBJ whole genome shotgun (WGS) entry which is preliminary data.</text>
</comment>
<keyword evidence="2" id="KW-0812">Transmembrane</keyword>
<dbReference type="AlphaFoldDB" id="A0A176WBU9"/>
<sequence length="448" mass="49663">MDRDSDEECTSDADEEVIVSPVAGETLESFSTYEMSRSKFKSTVVVRKFESKGLSFQLWPAANAVCWFLENEFGESGMCLPVTETGSSSPASVVHEEQSSDQRPSRDSTHPLGAPEESSSKSCSGNYHRPSENRRMKVLELGSGTGLVGIVAACLGAHVVLTDLPHVIPNAVHNIERNRSCYLAAGGLMEHQVLRWGVEEDVKQLGDLSSFDLIVASDVVYYDTLFKPLLQTLKWLVGASADGAIFPDKRKNEQQSKCVEHGEKGVSQVRVSDPPTSATTTPFVRGPEKHEIDPAAAHKWASFSARAEKRSNETNHVSKKKMQTPVIYLGHLRRWKKDAQFFKQASKVFDVQVAHRHPPQDNARVGPIIYRLQVKPNFFIDSGLLDVRQSRKLRWAQLICPVPAATNDDKIGLIVSLVKALHLVDWFELVLIRTGCCGIVTRFDPGLI</sequence>
<dbReference type="EMBL" id="LVLJ01001335">
    <property type="protein sequence ID" value="OAE30414.1"/>
    <property type="molecule type" value="Genomic_DNA"/>
</dbReference>